<reference evidence="2" key="1">
    <citation type="submission" date="2017-04" db="EMBL/GenBank/DDBJ databases">
        <title>Haemophilus influenzae in COPD genome sequencing project.</title>
        <authorList>
            <person name="Murphy T.F."/>
            <person name="Kong Y."/>
            <person name="Nadendla S."/>
            <person name="Tettelin H."/>
            <person name="Pettigrew M."/>
        </authorList>
    </citation>
    <scope>NUCLEOTIDE SEQUENCE [LARGE SCALE GENOMIC DNA]</scope>
    <source>
        <strain evidence="2">39P1H1</strain>
    </source>
</reference>
<feature type="region of interest" description="Disordered" evidence="1">
    <location>
        <begin position="1"/>
        <end position="31"/>
    </location>
</feature>
<name>A0AB37B8W8_HAEIF</name>
<protein>
    <recommendedName>
        <fullName evidence="3">Transferrin-binding protein B C-lobe/N-lobe beta barrel domain-containing protein</fullName>
    </recommendedName>
</protein>
<evidence type="ECO:0000256" key="1">
    <source>
        <dbReference type="SAM" id="MobiDB-lite"/>
    </source>
</evidence>
<evidence type="ECO:0000313" key="2">
    <source>
        <dbReference type="EMBL" id="PRJ26128.1"/>
    </source>
</evidence>
<proteinExistence type="predicted"/>
<organism evidence="2">
    <name type="scientific">Haemophilus influenzae</name>
    <dbReference type="NCBI Taxonomy" id="727"/>
    <lineage>
        <taxon>Bacteria</taxon>
        <taxon>Pseudomonadati</taxon>
        <taxon>Pseudomonadota</taxon>
        <taxon>Gammaproteobacteria</taxon>
        <taxon>Pasteurellales</taxon>
        <taxon>Pasteurellaceae</taxon>
        <taxon>Haemophilus</taxon>
    </lineage>
</organism>
<dbReference type="EMBL" id="NEBD01000011">
    <property type="protein sequence ID" value="PRJ26128.1"/>
    <property type="molecule type" value="Genomic_DNA"/>
</dbReference>
<accession>A0AB37B8W8</accession>
<gene>
    <name evidence="2" type="ORF">BV056_01727</name>
</gene>
<evidence type="ECO:0008006" key="3">
    <source>
        <dbReference type="Google" id="ProtNLM"/>
    </source>
</evidence>
<sequence length="319" mass="34630">MCIRDSSNSDNSPAKPTPVQPQNSSDAPAITVATPEGYNYEEASKTSNGTKWRTVDLSNPVPADNSSVSNERFGTTILTSESLKGGGNLDLNKISANKLGFHEGTTTLNNNEIEYTVVNQPYSSYGIVTGQLEAPEMRAAETLEGKGVMAFYSGYSSDADWFVVARSGKKEVTYQGDVMATVTLVKLNEHGTYDHTIKKFNNDGKVNITLDLRKLIKDGKEIDFSGEITSKVLDGKIQLNYDRMTYQDSKIKDGKAIYNSDLEGKFELGFYGKGGFSDMAGGATIYSNPRLPNGKGNLGRIDGKEISSYEAVFGGQIQP</sequence>
<feature type="compositionally biased region" description="Polar residues" evidence="1">
    <location>
        <begin position="1"/>
        <end position="26"/>
    </location>
</feature>
<comment type="caution">
    <text evidence="2">The sequence shown here is derived from an EMBL/GenBank/DDBJ whole genome shotgun (WGS) entry which is preliminary data.</text>
</comment>
<dbReference type="AlphaFoldDB" id="A0AB37B8W8"/>